<keyword evidence="1" id="KW-0238">DNA-binding</keyword>
<dbReference type="AlphaFoldDB" id="A0A1X7F1H3"/>
<dbReference type="EMBL" id="FXAK01000004">
    <property type="protein sequence ID" value="SMF44208.1"/>
    <property type="molecule type" value="Genomic_DNA"/>
</dbReference>
<evidence type="ECO:0000256" key="1">
    <source>
        <dbReference type="ARBA" id="ARBA00023125"/>
    </source>
</evidence>
<dbReference type="RefSeq" id="WP_085085284.1">
    <property type="nucleotide sequence ID" value="NZ_FXAK01000004.1"/>
</dbReference>
<name>A0A1X7F1H3_9PROT</name>
<evidence type="ECO:0000313" key="4">
    <source>
        <dbReference type="Proteomes" id="UP000192936"/>
    </source>
</evidence>
<dbReference type="InterPro" id="IPR010095">
    <property type="entry name" value="Cas12f1-like_TNB"/>
</dbReference>
<feature type="domain" description="Cas12f1-like TNB" evidence="2">
    <location>
        <begin position="375"/>
        <end position="436"/>
    </location>
</feature>
<gene>
    <name evidence="3" type="ORF">SAMN02982917_2284</name>
</gene>
<dbReference type="Pfam" id="PF07282">
    <property type="entry name" value="Cas12f1-like_TNB"/>
    <property type="match status" value="1"/>
</dbReference>
<proteinExistence type="predicted"/>
<dbReference type="STRING" id="286727.SAMN02982917_2284"/>
<dbReference type="Proteomes" id="UP000192936">
    <property type="component" value="Unassembled WGS sequence"/>
</dbReference>
<evidence type="ECO:0000313" key="3">
    <source>
        <dbReference type="EMBL" id="SMF44208.1"/>
    </source>
</evidence>
<sequence length="517" mass="58155">MPRRKYDHPPVHRTDLLPSNLTAAKETAVLALLRAYRRGAVLLGREQWRLFFETGRFDKNFDEDKVTFAAVIGAANRVQMARWQVVGQLQGWISNRANEFRDTVNRSTLPPATKHMLHTINVLGAWFRCGAVVMKDTGEAIPDAVRRLARTIMRHCMAPHRKPDLSRLSMRLDHRAGSIARPVTATQSGAVGWWVTLSTLAKGRKIAVPLLTYTYHAERPGRITNGIQINERDGHLTFGVITDMGEACARSRADYRGSGVLALDFGLSTLFATSEGQLLGQGWLNRLKRYDALLSMIAASQQRAGRKPRDSRRYQALVEDVRGFLRTEVGRVLNRLVEQDKPAELVLERLDFRHSDLSRRLNAILRNCGRKVIQDKLRDLEERFGITSSEVNAAYTSQTCSCCGYVDKRNRRDQKTFVCLWCGHELHADLNAAANIEARRARPNGWLFQGKAAVLAELVRGFGERRVRAFRSGRTGSRGAPADPRLTNPYFGGKPSAVVRSAERHEASMKSPETQTF</sequence>
<dbReference type="OrthoDB" id="7593314at2"/>
<organism evidence="3 4">
    <name type="scientific">Azospirillum oryzae</name>
    <dbReference type="NCBI Taxonomy" id="286727"/>
    <lineage>
        <taxon>Bacteria</taxon>
        <taxon>Pseudomonadati</taxon>
        <taxon>Pseudomonadota</taxon>
        <taxon>Alphaproteobacteria</taxon>
        <taxon>Rhodospirillales</taxon>
        <taxon>Azospirillaceae</taxon>
        <taxon>Azospirillum</taxon>
    </lineage>
</organism>
<dbReference type="GO" id="GO:0003677">
    <property type="term" value="F:DNA binding"/>
    <property type="evidence" value="ECO:0007669"/>
    <property type="project" value="UniProtKB-KW"/>
</dbReference>
<evidence type="ECO:0000259" key="2">
    <source>
        <dbReference type="Pfam" id="PF07282"/>
    </source>
</evidence>
<protein>
    <submittedName>
        <fullName evidence="3">Putative transposase</fullName>
    </submittedName>
</protein>
<reference evidence="3 4" key="1">
    <citation type="submission" date="2017-04" db="EMBL/GenBank/DDBJ databases">
        <authorList>
            <person name="Afonso C.L."/>
            <person name="Miller P.J."/>
            <person name="Scott M.A."/>
            <person name="Spackman E."/>
            <person name="Goraichik I."/>
            <person name="Dimitrov K.M."/>
            <person name="Suarez D.L."/>
            <person name="Swayne D.E."/>
        </authorList>
    </citation>
    <scope>NUCLEOTIDE SEQUENCE [LARGE SCALE GENOMIC DNA]</scope>
    <source>
        <strain evidence="3 4">A2P</strain>
    </source>
</reference>
<accession>A0A1X7F1H3</accession>